<dbReference type="PANTHER" id="PTHR45707">
    <property type="entry name" value="C2 CALCIUM/LIPID-BINDING PLANT PHOSPHORIBOSYLTRANSFERASE FAMILY PROTEIN"/>
    <property type="match status" value="1"/>
</dbReference>
<dbReference type="AlphaFoldDB" id="A0A5J9SMM3"/>
<evidence type="ECO:0000259" key="1">
    <source>
        <dbReference type="PROSITE" id="PS50011"/>
    </source>
</evidence>
<dbReference type="GO" id="GO:0005524">
    <property type="term" value="F:ATP binding"/>
    <property type="evidence" value="ECO:0007669"/>
    <property type="project" value="InterPro"/>
</dbReference>
<dbReference type="PROSITE" id="PS50011">
    <property type="entry name" value="PROTEIN_KINASE_DOM"/>
    <property type="match status" value="1"/>
</dbReference>
<proteinExistence type="predicted"/>
<keyword evidence="3" id="KW-1185">Reference proteome</keyword>
<dbReference type="SUPFAM" id="SSF56112">
    <property type="entry name" value="Protein kinase-like (PK-like)"/>
    <property type="match status" value="1"/>
</dbReference>
<dbReference type="InterPro" id="IPR000719">
    <property type="entry name" value="Prot_kinase_dom"/>
</dbReference>
<feature type="non-terminal residue" evidence="2">
    <location>
        <position position="1"/>
    </location>
</feature>
<feature type="non-terminal residue" evidence="2">
    <location>
        <position position="106"/>
    </location>
</feature>
<evidence type="ECO:0000313" key="2">
    <source>
        <dbReference type="EMBL" id="TVU00252.1"/>
    </source>
</evidence>
<dbReference type="InterPro" id="IPR011009">
    <property type="entry name" value="Kinase-like_dom_sf"/>
</dbReference>
<dbReference type="Gramene" id="TVU00252">
    <property type="protein sequence ID" value="TVU00252"/>
    <property type="gene ID" value="EJB05_54361"/>
</dbReference>
<dbReference type="GO" id="GO:0004672">
    <property type="term" value="F:protein kinase activity"/>
    <property type="evidence" value="ECO:0007669"/>
    <property type="project" value="InterPro"/>
</dbReference>
<dbReference type="EMBL" id="RWGY01000621">
    <property type="protein sequence ID" value="TVU00252.1"/>
    <property type="molecule type" value="Genomic_DNA"/>
</dbReference>
<reference evidence="2 3" key="1">
    <citation type="journal article" date="2019" name="Sci. Rep.">
        <title>A high-quality genome of Eragrostis curvula grass provides insights into Poaceae evolution and supports new strategies to enhance forage quality.</title>
        <authorList>
            <person name="Carballo J."/>
            <person name="Santos B.A.C.M."/>
            <person name="Zappacosta D."/>
            <person name="Garbus I."/>
            <person name="Selva J.P."/>
            <person name="Gallo C.A."/>
            <person name="Diaz A."/>
            <person name="Albertini E."/>
            <person name="Caccamo M."/>
            <person name="Echenique V."/>
        </authorList>
    </citation>
    <scope>NUCLEOTIDE SEQUENCE [LARGE SCALE GENOMIC DNA]</scope>
    <source>
        <strain evidence="3">cv. Victoria</strain>
        <tissue evidence="2">Leaf</tissue>
    </source>
</reference>
<dbReference type="Gene3D" id="1.10.510.10">
    <property type="entry name" value="Transferase(Phosphotransferase) domain 1"/>
    <property type="match status" value="1"/>
</dbReference>
<feature type="domain" description="Protein kinase" evidence="1">
    <location>
        <begin position="1"/>
        <end position="104"/>
    </location>
</feature>
<evidence type="ECO:0000313" key="3">
    <source>
        <dbReference type="Proteomes" id="UP000324897"/>
    </source>
</evidence>
<organism evidence="2 3">
    <name type="scientific">Eragrostis curvula</name>
    <name type="common">weeping love grass</name>
    <dbReference type="NCBI Taxonomy" id="38414"/>
    <lineage>
        <taxon>Eukaryota</taxon>
        <taxon>Viridiplantae</taxon>
        <taxon>Streptophyta</taxon>
        <taxon>Embryophyta</taxon>
        <taxon>Tracheophyta</taxon>
        <taxon>Spermatophyta</taxon>
        <taxon>Magnoliopsida</taxon>
        <taxon>Liliopsida</taxon>
        <taxon>Poales</taxon>
        <taxon>Poaceae</taxon>
        <taxon>PACMAD clade</taxon>
        <taxon>Chloridoideae</taxon>
        <taxon>Eragrostideae</taxon>
        <taxon>Eragrostidinae</taxon>
        <taxon>Eragrostis</taxon>
    </lineage>
</organism>
<protein>
    <recommendedName>
        <fullName evidence="1">Protein kinase domain-containing protein</fullName>
    </recommendedName>
</protein>
<sequence length="106" mass="12048">MSFSGYLPPEFLERNLVSKKLDIFSLGVVMIQIMAGIKGYHKIADMSSQAFIDLGTPRSTFLEVECHQVRRSIEIAVDCVHADRTKRPTIGDIVCWLNETEQMIEM</sequence>
<dbReference type="Proteomes" id="UP000324897">
    <property type="component" value="Unassembled WGS sequence"/>
</dbReference>
<comment type="caution">
    <text evidence="2">The sequence shown here is derived from an EMBL/GenBank/DDBJ whole genome shotgun (WGS) entry which is preliminary data.</text>
</comment>
<accession>A0A5J9SMM3</accession>
<dbReference type="OrthoDB" id="694080at2759"/>
<dbReference type="PANTHER" id="PTHR45707:SF76">
    <property type="entry name" value="PROTEIN KINASE DOMAIN-CONTAINING PROTEIN"/>
    <property type="match status" value="1"/>
</dbReference>
<name>A0A5J9SMM3_9POAL</name>
<dbReference type="Pfam" id="PF00069">
    <property type="entry name" value="Pkinase"/>
    <property type="match status" value="1"/>
</dbReference>
<gene>
    <name evidence="2" type="ORF">EJB05_54361</name>
</gene>